<keyword evidence="4" id="KW-1003">Cell membrane</keyword>
<organism evidence="9 10">
    <name type="scientific">Usitatibacter palustris</name>
    <dbReference type="NCBI Taxonomy" id="2732487"/>
    <lineage>
        <taxon>Bacteria</taxon>
        <taxon>Pseudomonadati</taxon>
        <taxon>Pseudomonadota</taxon>
        <taxon>Betaproteobacteria</taxon>
        <taxon>Nitrosomonadales</taxon>
        <taxon>Usitatibacteraceae</taxon>
        <taxon>Usitatibacter</taxon>
    </lineage>
</organism>
<dbReference type="PANTHER" id="PTHR43166">
    <property type="entry name" value="AMINO ACID IMPORT ATP-BINDING PROTEIN"/>
    <property type="match status" value="1"/>
</dbReference>
<accession>A0A6M4H3E2</accession>
<dbReference type="InterPro" id="IPR027417">
    <property type="entry name" value="P-loop_NTPase"/>
</dbReference>
<dbReference type="InterPro" id="IPR017871">
    <property type="entry name" value="ABC_transporter-like_CS"/>
</dbReference>
<evidence type="ECO:0000313" key="10">
    <source>
        <dbReference type="Proteomes" id="UP000503096"/>
    </source>
</evidence>
<dbReference type="Pfam" id="PF00005">
    <property type="entry name" value="ABC_tran"/>
    <property type="match status" value="1"/>
</dbReference>
<dbReference type="GO" id="GO:0005886">
    <property type="term" value="C:plasma membrane"/>
    <property type="evidence" value="ECO:0007669"/>
    <property type="project" value="UniProtKB-SubCell"/>
</dbReference>
<evidence type="ECO:0000256" key="2">
    <source>
        <dbReference type="ARBA" id="ARBA00005417"/>
    </source>
</evidence>
<dbReference type="KEGG" id="upl:DSM104440_00382"/>
<dbReference type="SUPFAM" id="SSF52540">
    <property type="entry name" value="P-loop containing nucleoside triphosphate hydrolases"/>
    <property type="match status" value="1"/>
</dbReference>
<name>A0A6M4H3E2_9PROT</name>
<evidence type="ECO:0000256" key="6">
    <source>
        <dbReference type="ARBA" id="ARBA00022840"/>
    </source>
</evidence>
<keyword evidence="5" id="KW-0547">Nucleotide-binding</keyword>
<evidence type="ECO:0000259" key="8">
    <source>
        <dbReference type="PROSITE" id="PS50893"/>
    </source>
</evidence>
<dbReference type="Gene3D" id="3.40.50.300">
    <property type="entry name" value="P-loop containing nucleotide triphosphate hydrolases"/>
    <property type="match status" value="1"/>
</dbReference>
<dbReference type="InParanoid" id="A0A6M4H3E2"/>
<evidence type="ECO:0000313" key="9">
    <source>
        <dbReference type="EMBL" id="QJR13598.1"/>
    </source>
</evidence>
<comment type="similarity">
    <text evidence="2">Belongs to the ABC transporter superfamily.</text>
</comment>
<dbReference type="InterPro" id="IPR003439">
    <property type="entry name" value="ABC_transporter-like_ATP-bd"/>
</dbReference>
<evidence type="ECO:0000256" key="1">
    <source>
        <dbReference type="ARBA" id="ARBA00004202"/>
    </source>
</evidence>
<dbReference type="GO" id="GO:0016887">
    <property type="term" value="F:ATP hydrolysis activity"/>
    <property type="evidence" value="ECO:0007669"/>
    <property type="project" value="InterPro"/>
</dbReference>
<dbReference type="AlphaFoldDB" id="A0A6M4H3E2"/>
<feature type="domain" description="ABC transporter" evidence="8">
    <location>
        <begin position="9"/>
        <end position="232"/>
    </location>
</feature>
<dbReference type="PROSITE" id="PS00211">
    <property type="entry name" value="ABC_TRANSPORTER_1"/>
    <property type="match status" value="1"/>
</dbReference>
<comment type="subcellular location">
    <subcellularLocation>
        <location evidence="1">Cell membrane</location>
        <topology evidence="1">Peripheral membrane protein</topology>
    </subcellularLocation>
</comment>
<dbReference type="RefSeq" id="WP_171160321.1">
    <property type="nucleotide sequence ID" value="NZ_CP053073.1"/>
</dbReference>
<gene>
    <name evidence="9" type="primary">tupC</name>
    <name evidence="9" type="ORF">DSM104440_00382</name>
</gene>
<sequence>MGKPAIFPLEVRGLSVRLGGHEALRDVSFAFDGRKRVVVLGANGAGKSVLLRTLHGLIAPTAGSIRWANSSQRAASQAMVFQRSVMLRRPALANIAYALAVSGVAEPERSRRAREAIEHVGLAHLSQRQARVLSGGEQQRIALARAWSLKPRMLFLDEPTASLDPAAAGEVERIVTRIHGEGTAVVMTTHNLGLARRFADEIVFLHEGRLTEHTAADLFFTAPASPEAARFLQGELPWSIASQPSSPA</sequence>
<dbReference type="EMBL" id="CP053073">
    <property type="protein sequence ID" value="QJR13598.1"/>
    <property type="molecule type" value="Genomic_DNA"/>
</dbReference>
<dbReference type="Proteomes" id="UP000503096">
    <property type="component" value="Chromosome"/>
</dbReference>
<evidence type="ECO:0000256" key="5">
    <source>
        <dbReference type="ARBA" id="ARBA00022741"/>
    </source>
</evidence>
<dbReference type="SMART" id="SM00382">
    <property type="entry name" value="AAA"/>
    <property type="match status" value="1"/>
</dbReference>
<keyword evidence="3" id="KW-0813">Transport</keyword>
<dbReference type="InterPro" id="IPR050086">
    <property type="entry name" value="MetN_ABC_transporter-like"/>
</dbReference>
<proteinExistence type="inferred from homology"/>
<protein>
    <submittedName>
        <fullName evidence="9">Tungstate uptake system ATP-binding protein TupC</fullName>
    </submittedName>
</protein>
<reference evidence="9 10" key="1">
    <citation type="submission" date="2020-04" db="EMBL/GenBank/DDBJ databases">
        <title>Usitatibacter rugosus gen. nov., sp. nov. and Usitatibacter palustris sp. nov., novel members of Usitatibacteraceae fam. nov. within the order Nitrosomonadales isolated from soil.</title>
        <authorList>
            <person name="Huber K.J."/>
            <person name="Neumann-Schaal M."/>
            <person name="Geppert A."/>
            <person name="Luckner M."/>
            <person name="Wanner G."/>
            <person name="Overmann J."/>
        </authorList>
    </citation>
    <scope>NUCLEOTIDE SEQUENCE [LARGE SCALE GENOMIC DNA]</scope>
    <source>
        <strain evidence="9 10">Swamp67</strain>
    </source>
</reference>
<evidence type="ECO:0000256" key="4">
    <source>
        <dbReference type="ARBA" id="ARBA00022475"/>
    </source>
</evidence>
<keyword evidence="7" id="KW-0472">Membrane</keyword>
<keyword evidence="6 9" id="KW-0067">ATP-binding</keyword>
<dbReference type="PROSITE" id="PS50893">
    <property type="entry name" value="ABC_TRANSPORTER_2"/>
    <property type="match status" value="1"/>
</dbReference>
<keyword evidence="10" id="KW-1185">Reference proteome</keyword>
<evidence type="ECO:0000256" key="3">
    <source>
        <dbReference type="ARBA" id="ARBA00022448"/>
    </source>
</evidence>
<dbReference type="PANTHER" id="PTHR43166:SF9">
    <property type="entry name" value="GLUTAMATE_ASPARTATE IMPORT ATP-BINDING PROTEIN GLTL"/>
    <property type="match status" value="1"/>
</dbReference>
<dbReference type="GO" id="GO:0005524">
    <property type="term" value="F:ATP binding"/>
    <property type="evidence" value="ECO:0007669"/>
    <property type="project" value="UniProtKB-KW"/>
</dbReference>
<dbReference type="InterPro" id="IPR003593">
    <property type="entry name" value="AAA+_ATPase"/>
</dbReference>
<evidence type="ECO:0000256" key="7">
    <source>
        <dbReference type="ARBA" id="ARBA00023136"/>
    </source>
</evidence>